<feature type="region of interest" description="Disordered" evidence="1">
    <location>
        <begin position="33"/>
        <end position="150"/>
    </location>
</feature>
<evidence type="ECO:0000256" key="1">
    <source>
        <dbReference type="SAM" id="MobiDB-lite"/>
    </source>
</evidence>
<gene>
    <name evidence="3" type="ORF">NDU88_005010</name>
</gene>
<organism evidence="3 4">
    <name type="scientific">Pleurodeles waltl</name>
    <name type="common">Iberian ribbed newt</name>
    <dbReference type="NCBI Taxonomy" id="8319"/>
    <lineage>
        <taxon>Eukaryota</taxon>
        <taxon>Metazoa</taxon>
        <taxon>Chordata</taxon>
        <taxon>Craniata</taxon>
        <taxon>Vertebrata</taxon>
        <taxon>Euteleostomi</taxon>
        <taxon>Amphibia</taxon>
        <taxon>Batrachia</taxon>
        <taxon>Caudata</taxon>
        <taxon>Salamandroidea</taxon>
        <taxon>Salamandridae</taxon>
        <taxon>Pleurodelinae</taxon>
        <taxon>Pleurodeles</taxon>
    </lineage>
</organism>
<feature type="signal peptide" evidence="2">
    <location>
        <begin position="1"/>
        <end position="27"/>
    </location>
</feature>
<comment type="caution">
    <text evidence="3">The sequence shown here is derived from an EMBL/GenBank/DDBJ whole genome shotgun (WGS) entry which is preliminary data.</text>
</comment>
<sequence>MGHHSPRPIQGSLRSVLLQHLFLTGMASNNQGIDQTTACHPARPRRPPAAPVSPAVRSDVPPFSALGPRPRSRAPGSRGPPPSHRGTRQGRPTCRTPLTWTFTASRLRGPRGTSGHRTGPPGMRRGAQAGGPHGRLQSSGERLLSDGYLS</sequence>
<keyword evidence="4" id="KW-1185">Reference proteome</keyword>
<keyword evidence="2" id="KW-0732">Signal</keyword>
<name>A0AAV7VKE6_PLEWA</name>
<evidence type="ECO:0000256" key="2">
    <source>
        <dbReference type="SAM" id="SignalP"/>
    </source>
</evidence>
<dbReference type="EMBL" id="JANPWB010000003">
    <property type="protein sequence ID" value="KAJ1201196.1"/>
    <property type="molecule type" value="Genomic_DNA"/>
</dbReference>
<accession>A0AAV7VKE6</accession>
<evidence type="ECO:0000313" key="3">
    <source>
        <dbReference type="EMBL" id="KAJ1201196.1"/>
    </source>
</evidence>
<evidence type="ECO:0000313" key="4">
    <source>
        <dbReference type="Proteomes" id="UP001066276"/>
    </source>
</evidence>
<protein>
    <submittedName>
        <fullName evidence="3">Uncharacterized protein</fullName>
    </submittedName>
</protein>
<feature type="chain" id="PRO_5044023656" evidence="2">
    <location>
        <begin position="28"/>
        <end position="150"/>
    </location>
</feature>
<reference evidence="3" key="1">
    <citation type="journal article" date="2022" name="bioRxiv">
        <title>Sequencing and chromosome-scale assembly of the giantPleurodeles waltlgenome.</title>
        <authorList>
            <person name="Brown T."/>
            <person name="Elewa A."/>
            <person name="Iarovenko S."/>
            <person name="Subramanian E."/>
            <person name="Araus A.J."/>
            <person name="Petzold A."/>
            <person name="Susuki M."/>
            <person name="Suzuki K.-i.T."/>
            <person name="Hayashi T."/>
            <person name="Toyoda A."/>
            <person name="Oliveira C."/>
            <person name="Osipova E."/>
            <person name="Leigh N.D."/>
            <person name="Simon A."/>
            <person name="Yun M.H."/>
        </authorList>
    </citation>
    <scope>NUCLEOTIDE SEQUENCE</scope>
    <source>
        <strain evidence="3">20211129_DDA</strain>
        <tissue evidence="3">Liver</tissue>
    </source>
</reference>
<proteinExistence type="predicted"/>
<dbReference type="Proteomes" id="UP001066276">
    <property type="component" value="Chromosome 2_1"/>
</dbReference>
<dbReference type="AlphaFoldDB" id="A0AAV7VKE6"/>
<feature type="compositionally biased region" description="Low complexity" evidence="1">
    <location>
        <begin position="52"/>
        <end position="77"/>
    </location>
</feature>